<dbReference type="Proteomes" id="UP000224003">
    <property type="component" value="Unassembled WGS sequence"/>
</dbReference>
<comment type="caution">
    <text evidence="11">The sequence shown here is derived from an EMBL/GenBank/DDBJ whole genome shotgun (WGS) entry which is preliminary data.</text>
</comment>
<keyword evidence="4 10" id="KW-1003">Cell membrane</keyword>
<gene>
    <name evidence="11" type="ORF">COJ15_28930</name>
</gene>
<evidence type="ECO:0000256" key="10">
    <source>
        <dbReference type="RuleBase" id="RU364125"/>
    </source>
</evidence>
<dbReference type="EMBL" id="NUVX01000065">
    <property type="protein sequence ID" value="PFJ32297.1"/>
    <property type="molecule type" value="Genomic_DNA"/>
</dbReference>
<dbReference type="PANTHER" id="PTHR35091">
    <property type="entry name" value="FLAGELLAR PROTEIN FLIL"/>
    <property type="match status" value="1"/>
</dbReference>
<keyword evidence="5 10" id="KW-0145">Chemotaxis</keyword>
<evidence type="ECO:0000256" key="2">
    <source>
        <dbReference type="ARBA" id="ARBA00004162"/>
    </source>
</evidence>
<evidence type="ECO:0000256" key="8">
    <source>
        <dbReference type="ARBA" id="ARBA00022989"/>
    </source>
</evidence>
<evidence type="ECO:0000256" key="6">
    <source>
        <dbReference type="ARBA" id="ARBA00022692"/>
    </source>
</evidence>
<comment type="function">
    <text evidence="1 10">Controls the rotational direction of flagella during chemotaxis.</text>
</comment>
<name>A0A9X6WJB5_BACTU</name>
<evidence type="ECO:0000256" key="3">
    <source>
        <dbReference type="ARBA" id="ARBA00008281"/>
    </source>
</evidence>
<organism evidence="11 12">
    <name type="scientific">Bacillus thuringiensis</name>
    <dbReference type="NCBI Taxonomy" id="1428"/>
    <lineage>
        <taxon>Bacteria</taxon>
        <taxon>Bacillati</taxon>
        <taxon>Bacillota</taxon>
        <taxon>Bacilli</taxon>
        <taxon>Bacillales</taxon>
        <taxon>Bacillaceae</taxon>
        <taxon>Bacillus</taxon>
        <taxon>Bacillus cereus group</taxon>
    </lineage>
</organism>
<evidence type="ECO:0000256" key="1">
    <source>
        <dbReference type="ARBA" id="ARBA00002254"/>
    </source>
</evidence>
<dbReference type="GO" id="GO:0005886">
    <property type="term" value="C:plasma membrane"/>
    <property type="evidence" value="ECO:0007669"/>
    <property type="project" value="UniProtKB-SubCell"/>
</dbReference>
<evidence type="ECO:0000313" key="12">
    <source>
        <dbReference type="Proteomes" id="UP000224003"/>
    </source>
</evidence>
<dbReference type="Pfam" id="PF03748">
    <property type="entry name" value="FliL"/>
    <property type="match status" value="1"/>
</dbReference>
<evidence type="ECO:0000313" key="11">
    <source>
        <dbReference type="EMBL" id="PFJ32297.1"/>
    </source>
</evidence>
<evidence type="ECO:0000256" key="5">
    <source>
        <dbReference type="ARBA" id="ARBA00022500"/>
    </source>
</evidence>
<dbReference type="GO" id="GO:0009425">
    <property type="term" value="C:bacterial-type flagellum basal body"/>
    <property type="evidence" value="ECO:0007669"/>
    <property type="project" value="InterPro"/>
</dbReference>
<keyword evidence="9 10" id="KW-0472">Membrane</keyword>
<dbReference type="AlphaFoldDB" id="A0A9X6WJB5"/>
<dbReference type="InterPro" id="IPR005503">
    <property type="entry name" value="FliL"/>
</dbReference>
<protein>
    <recommendedName>
        <fullName evidence="10">Flagellar protein FliL</fullName>
    </recommendedName>
</protein>
<keyword evidence="7 10" id="KW-0283">Flagellar rotation</keyword>
<evidence type="ECO:0000256" key="4">
    <source>
        <dbReference type="ARBA" id="ARBA00022475"/>
    </source>
</evidence>
<dbReference type="PANTHER" id="PTHR35091:SF2">
    <property type="entry name" value="FLAGELLAR PROTEIN FLIL"/>
    <property type="match status" value="1"/>
</dbReference>
<dbReference type="RefSeq" id="WP_098517340.1">
    <property type="nucleotide sequence ID" value="NZ_NUVX01000065.1"/>
</dbReference>
<keyword evidence="8" id="KW-1133">Transmembrane helix</keyword>
<comment type="subcellular location">
    <subcellularLocation>
        <location evidence="2">Cell membrane</location>
        <topology evidence="2">Single-pass membrane protein</topology>
    </subcellularLocation>
</comment>
<evidence type="ECO:0000256" key="9">
    <source>
        <dbReference type="ARBA" id="ARBA00023136"/>
    </source>
</evidence>
<keyword evidence="6" id="KW-0812">Transmembrane</keyword>
<reference evidence="11 12" key="1">
    <citation type="submission" date="2017-09" db="EMBL/GenBank/DDBJ databases">
        <title>Large-scale bioinformatics analysis of Bacillus genomes uncovers conserved roles of natural products in bacterial physiology.</title>
        <authorList>
            <consortium name="Agbiome Team Llc"/>
            <person name="Bleich R.M."/>
            <person name="Grubbs K.J."/>
            <person name="Santa Maria K.C."/>
            <person name="Allen S.E."/>
            <person name="Farag S."/>
            <person name="Shank E.A."/>
            <person name="Bowers A."/>
        </authorList>
    </citation>
    <scope>NUCLEOTIDE SEQUENCE [LARGE SCALE GENOMIC DNA]</scope>
    <source>
        <strain evidence="11 12">AFS085496</strain>
    </source>
</reference>
<sequence length="147" mass="15994">MKKIVIIIIALLVIGGGGFAGWKFFLQKDKGKEETVKVEDLSASELLGLTVKTEGEKGEISTELVDGGRITVAFDVVLENAKAKKELEERHSQMVSTALETLMSKSTEDLAGAPGKQNLELALQKRFGAWMKEGKVIKVFVTKISIS</sequence>
<accession>A0A9X6WJB5</accession>
<dbReference type="GO" id="GO:0006935">
    <property type="term" value="P:chemotaxis"/>
    <property type="evidence" value="ECO:0007669"/>
    <property type="project" value="UniProtKB-KW"/>
</dbReference>
<proteinExistence type="inferred from homology"/>
<comment type="similarity">
    <text evidence="3 10">Belongs to the FliL family.</text>
</comment>
<evidence type="ECO:0000256" key="7">
    <source>
        <dbReference type="ARBA" id="ARBA00022779"/>
    </source>
</evidence>
<dbReference type="GO" id="GO:0071978">
    <property type="term" value="P:bacterial-type flagellum-dependent swarming motility"/>
    <property type="evidence" value="ECO:0007669"/>
    <property type="project" value="TreeGrafter"/>
</dbReference>